<dbReference type="InterPro" id="IPR022409">
    <property type="entry name" value="PKD/Chitinase_dom"/>
</dbReference>
<evidence type="ECO:0000256" key="1">
    <source>
        <dbReference type="ARBA" id="ARBA00004141"/>
    </source>
</evidence>
<dbReference type="SUPFAM" id="SSF56925">
    <property type="entry name" value="OMPA-like"/>
    <property type="match status" value="1"/>
</dbReference>
<dbReference type="PANTHER" id="PTHR46730:SF4">
    <property type="entry name" value="POLYCYSTIC KIDNEY DISEASE PROTEIN 1-LIKE 1"/>
    <property type="match status" value="1"/>
</dbReference>
<dbReference type="OrthoDB" id="1491481at2"/>
<feature type="region of interest" description="Disordered" evidence="8">
    <location>
        <begin position="456"/>
        <end position="497"/>
    </location>
</feature>
<dbReference type="EMBL" id="PDEP01000014">
    <property type="protein sequence ID" value="PEN05431.1"/>
    <property type="molecule type" value="Genomic_DNA"/>
</dbReference>
<dbReference type="CDD" id="cd07185">
    <property type="entry name" value="OmpA_C-like"/>
    <property type="match status" value="1"/>
</dbReference>
<evidence type="ECO:0000256" key="3">
    <source>
        <dbReference type="ARBA" id="ARBA00022729"/>
    </source>
</evidence>
<reference evidence="12 13" key="1">
    <citation type="submission" date="2017-10" db="EMBL/GenBank/DDBJ databases">
        <title>Draft genome of Longimonas halophila.</title>
        <authorList>
            <person name="Goh K.M."/>
            <person name="Shamsir M.S."/>
            <person name="Lim S.W."/>
        </authorList>
    </citation>
    <scope>NUCLEOTIDE SEQUENCE [LARGE SCALE GENOMIC DNA]</scope>
    <source>
        <strain evidence="12 13">KCTC 42399</strain>
    </source>
</reference>
<dbReference type="CDD" id="cd00146">
    <property type="entry name" value="PKD"/>
    <property type="match status" value="2"/>
</dbReference>
<evidence type="ECO:0000256" key="5">
    <source>
        <dbReference type="ARBA" id="ARBA00022989"/>
    </source>
</evidence>
<dbReference type="GO" id="GO:0006816">
    <property type="term" value="P:calcium ion transport"/>
    <property type="evidence" value="ECO:0007669"/>
    <property type="project" value="TreeGrafter"/>
</dbReference>
<dbReference type="InterPro" id="IPR027385">
    <property type="entry name" value="Beta-barrel_OMP"/>
</dbReference>
<evidence type="ECO:0000256" key="2">
    <source>
        <dbReference type="ARBA" id="ARBA00022692"/>
    </source>
</evidence>
<keyword evidence="2" id="KW-0812">Transmembrane</keyword>
<dbReference type="GO" id="GO:0005261">
    <property type="term" value="F:monoatomic cation channel activity"/>
    <property type="evidence" value="ECO:0007669"/>
    <property type="project" value="TreeGrafter"/>
</dbReference>
<evidence type="ECO:0000256" key="6">
    <source>
        <dbReference type="ARBA" id="ARBA00023136"/>
    </source>
</evidence>
<keyword evidence="13" id="KW-1185">Reference proteome</keyword>
<dbReference type="Proteomes" id="UP000221024">
    <property type="component" value="Unassembled WGS sequence"/>
</dbReference>
<name>A0A2H3P4I6_9BACT</name>
<keyword evidence="4" id="KW-0677">Repeat</keyword>
<evidence type="ECO:0000313" key="12">
    <source>
        <dbReference type="EMBL" id="PEN05431.1"/>
    </source>
</evidence>
<dbReference type="Gene3D" id="2.40.160.20">
    <property type="match status" value="1"/>
</dbReference>
<feature type="compositionally biased region" description="Basic and acidic residues" evidence="8">
    <location>
        <begin position="478"/>
        <end position="497"/>
    </location>
</feature>
<dbReference type="SUPFAM" id="SSF103088">
    <property type="entry name" value="OmpA-like"/>
    <property type="match status" value="1"/>
</dbReference>
<feature type="signal peptide" evidence="9">
    <location>
        <begin position="1"/>
        <end position="25"/>
    </location>
</feature>
<dbReference type="Pfam" id="PF18911">
    <property type="entry name" value="PKD_4"/>
    <property type="match status" value="1"/>
</dbReference>
<feature type="domain" description="PKD" evidence="10">
    <location>
        <begin position="234"/>
        <end position="295"/>
    </location>
</feature>
<comment type="subcellular location">
    <subcellularLocation>
        <location evidence="1">Membrane</location>
        <topology evidence="1">Multi-pass membrane protein</topology>
    </subcellularLocation>
</comment>
<feature type="domain" description="PKD" evidence="10">
    <location>
        <begin position="302"/>
        <end position="379"/>
    </location>
</feature>
<keyword evidence="3 9" id="KW-0732">Signal</keyword>
<dbReference type="SMART" id="SM00089">
    <property type="entry name" value="PKD"/>
    <property type="match status" value="2"/>
</dbReference>
<dbReference type="Gene3D" id="2.60.40.10">
    <property type="entry name" value="Immunoglobulins"/>
    <property type="match status" value="2"/>
</dbReference>
<dbReference type="InterPro" id="IPR000601">
    <property type="entry name" value="PKD_dom"/>
</dbReference>
<evidence type="ECO:0000256" key="9">
    <source>
        <dbReference type="SAM" id="SignalP"/>
    </source>
</evidence>
<comment type="caution">
    <text evidence="12">The sequence shown here is derived from an EMBL/GenBank/DDBJ whole genome shotgun (WGS) entry which is preliminary data.</text>
</comment>
<evidence type="ECO:0000256" key="4">
    <source>
        <dbReference type="ARBA" id="ARBA00022737"/>
    </source>
</evidence>
<accession>A0A2H3P4I6</accession>
<feature type="chain" id="PRO_5013951104" description="Cell envelope biogenesis protein OmpA" evidence="9">
    <location>
        <begin position="26"/>
        <end position="497"/>
    </location>
</feature>
<feature type="domain" description="OmpA-like" evidence="11">
    <location>
        <begin position="385"/>
        <end position="497"/>
    </location>
</feature>
<evidence type="ECO:0000259" key="10">
    <source>
        <dbReference type="PROSITE" id="PS50093"/>
    </source>
</evidence>
<dbReference type="PROSITE" id="PS50093">
    <property type="entry name" value="PKD"/>
    <property type="match status" value="2"/>
</dbReference>
<dbReference type="InterPro" id="IPR011250">
    <property type="entry name" value="OMP/PagP_B-barrel"/>
</dbReference>
<evidence type="ECO:0000256" key="7">
    <source>
        <dbReference type="PROSITE-ProRule" id="PRU00473"/>
    </source>
</evidence>
<dbReference type="PROSITE" id="PS51123">
    <property type="entry name" value="OMPA_2"/>
    <property type="match status" value="1"/>
</dbReference>
<organism evidence="12 13">
    <name type="scientific">Longimonas halophila</name>
    <dbReference type="NCBI Taxonomy" id="1469170"/>
    <lineage>
        <taxon>Bacteria</taxon>
        <taxon>Pseudomonadati</taxon>
        <taxon>Rhodothermota</taxon>
        <taxon>Rhodothermia</taxon>
        <taxon>Rhodothermales</taxon>
        <taxon>Salisaetaceae</taxon>
        <taxon>Longimonas</taxon>
    </lineage>
</organism>
<dbReference type="InterPro" id="IPR036737">
    <property type="entry name" value="OmpA-like_sf"/>
</dbReference>
<evidence type="ECO:0000259" key="11">
    <source>
        <dbReference type="PROSITE" id="PS51123"/>
    </source>
</evidence>
<dbReference type="Pfam" id="PF00691">
    <property type="entry name" value="OmpA"/>
    <property type="match status" value="1"/>
</dbReference>
<dbReference type="Pfam" id="PF13505">
    <property type="entry name" value="OMP_b-brl"/>
    <property type="match status" value="1"/>
</dbReference>
<proteinExistence type="predicted"/>
<dbReference type="PANTHER" id="PTHR46730">
    <property type="entry name" value="POLYCYSTIN-1"/>
    <property type="match status" value="1"/>
</dbReference>
<evidence type="ECO:0000313" key="13">
    <source>
        <dbReference type="Proteomes" id="UP000221024"/>
    </source>
</evidence>
<dbReference type="Gene3D" id="3.30.1330.60">
    <property type="entry name" value="OmpA-like domain"/>
    <property type="match status" value="1"/>
</dbReference>
<gene>
    <name evidence="12" type="ORF">CRI93_13020</name>
</gene>
<dbReference type="AlphaFoldDB" id="A0A2H3P4I6"/>
<evidence type="ECO:0000256" key="8">
    <source>
        <dbReference type="SAM" id="MobiDB-lite"/>
    </source>
</evidence>
<evidence type="ECO:0008006" key="14">
    <source>
        <dbReference type="Google" id="ProtNLM"/>
    </source>
</evidence>
<dbReference type="RefSeq" id="WP_098063080.1">
    <property type="nucleotide sequence ID" value="NZ_PDEP01000014.1"/>
</dbReference>
<dbReference type="GO" id="GO:0005886">
    <property type="term" value="C:plasma membrane"/>
    <property type="evidence" value="ECO:0007669"/>
    <property type="project" value="TreeGrafter"/>
</dbReference>
<keyword evidence="6 7" id="KW-0472">Membrane</keyword>
<dbReference type="SUPFAM" id="SSF49299">
    <property type="entry name" value="PKD domain"/>
    <property type="match status" value="2"/>
</dbReference>
<dbReference type="InterPro" id="IPR035986">
    <property type="entry name" value="PKD_dom_sf"/>
</dbReference>
<sequence length="497" mass="52643">MTRTLSLSLLSFILAFAFTATTADAQTKRAGDTFYFRAGVGIADYAGEYSPVNEFSDIFDSDKFDESFPYSLSGEFGYKFNPNFGIGLGLQYGDYQFAGGPPRGAGAPSAGITTTYLTGRLGLGAQSWIISPYADFGVHASFGGESTAFGPSFAGGFDAVVSRHASLFIEARSHLVLDGEAIDGVDQGEYSMDALTVMPTLGFQYTFEPATTAPVIFSIDGPAELDTGESGTFSATVNEDEVTSPVSYQWNFGDGSTGSGLLTTHGFSQSGQYEVTFTASNSAGEVSETLTVEVTDPPVPAQIATINANPSPATAGQEVTFTSNVRGDTPITYNWDFGDGNTGSGDTATHTFEEPGSYTVTLDASNDVGDDSRSLTLQVDPDLPPICETVSELNPAFFGVNSSTLTDEARSALQENAEILAECSNLTVRVEGFAAAGERNPDELSQDRAQAVADFYEENDVPSDRIEAQGRGAIEDDTTSKKAGTEQQRRVDSIPQR</sequence>
<dbReference type="Pfam" id="PF00801">
    <property type="entry name" value="PKD"/>
    <property type="match status" value="1"/>
</dbReference>
<dbReference type="InterPro" id="IPR006665">
    <property type="entry name" value="OmpA-like"/>
</dbReference>
<protein>
    <recommendedName>
        <fullName evidence="14">Cell envelope biogenesis protein OmpA</fullName>
    </recommendedName>
</protein>
<dbReference type="InterPro" id="IPR013783">
    <property type="entry name" value="Ig-like_fold"/>
</dbReference>
<keyword evidence="5" id="KW-1133">Transmembrane helix</keyword>